<sequence length="1063" mass="114563">MYGFVTDNDHDADDTQYAYSAWAPQFADKLQLSATQSNIIGTAANLGMYAAGIPMGIITDRKSPRLAAVVGMFALFVGYYPIKLATLNWPTHRGSATACPLAAFGLSAFFYTLIAGIAFPGNTSGLLTMLSFATSFLVLVSIPFLIVVDHKTGTGYAAVPTNDRPRRDSNVLHTTKPSGVKYKSSALPQEEITAEEEQDGPSTEVSSLLSSGPGDIVDDDSDAKSKKSTHSSTDITGLALLSKLEFWQLWVLMGLLSGVGLMTINNIGHDVQALWKHWDQAVTDEYLAHRQLWHVSIISLCSFLGRLSSGIGSDFIVKRLNHSRFWCAAIAATIFAFAQMAATQVENPHFLWAVSGLCGLGYGVLFGVFPALVVDAFGPDGFAVNWGFMTLAPVVTGNIFNLFYGAVYDSNSVVEPDGQRGCELGLACYRTAYYVTLTSSVLVSLHKPKSRHPGKIDKPLLLLRKGFDKTFQDRVTDAWRRPDNRPITPLSSGPRVLLLFSPFGREATKYISSTFTLSLRSFSATSPHTAAPAVLVVCEDACATGQSRGAATPPYRPNHPLTSGLIIAASVIVAAGIAIYESPQVRQWADQTRRKIAIALHNLGDDIQPRRPSESSDDFEDRKRRREELIRRNRNELIRRAREEGIAVDLDELAKIGAETAEVAAKRSRADRSKSFDDMVGSDGTLKNKANTTGTDTAKHDIRRRGAAGFAAGSAAAAVLANPFDDDATLLDDNHHNETPSPEPSVSKEADTRESSATIEADAVSIPPTGALVDLTPAPETSSSPAPPQPDEADQAAQSFYSFTSADSHPPVPRPESPIPLSTGTLTPRSDRSMTLASASSPRPDHDILSMQNDTDHDARSEIFSEGGFTDAFSEGGFSEFEAESRTGIMTPSEWSHIGSDDDNYSASSDTLAHERAKRAVEVVTQASSSAFLNQGTCSSNTIKVASPELPTATMSDNLNDEEYAALQEHRLIERINPNQRKISSSYLSPPASSAGSPSSSASSVGRKIFASWASRPVTSPDLLYPALPLSIATLEFIGLNRDAPHHMIGAAKRSHHTGLIHR</sequence>
<feature type="compositionally biased region" description="Polar residues" evidence="5">
    <location>
        <begin position="200"/>
        <end position="210"/>
    </location>
</feature>
<dbReference type="EMBL" id="CP089275">
    <property type="protein sequence ID" value="USP75515.1"/>
    <property type="molecule type" value="Genomic_DNA"/>
</dbReference>
<reference evidence="7" key="1">
    <citation type="submission" date="2021-12" db="EMBL/GenBank/DDBJ databases">
        <title>Curvularia clavata genome.</title>
        <authorList>
            <person name="Cao Y."/>
        </authorList>
    </citation>
    <scope>NUCLEOTIDE SEQUENCE</scope>
    <source>
        <strain evidence="7">Yc1106</strain>
    </source>
</reference>
<proteinExistence type="predicted"/>
<feature type="region of interest" description="Disordered" evidence="5">
    <location>
        <begin position="727"/>
        <end position="846"/>
    </location>
</feature>
<dbReference type="OrthoDB" id="410267at2759"/>
<dbReference type="Proteomes" id="UP001056012">
    <property type="component" value="Chromosome 2"/>
</dbReference>
<feature type="region of interest" description="Disordered" evidence="5">
    <location>
        <begin position="667"/>
        <end position="700"/>
    </location>
</feature>
<keyword evidence="4 6" id="KW-0472">Membrane</keyword>
<evidence type="ECO:0000256" key="5">
    <source>
        <dbReference type="SAM" id="MobiDB-lite"/>
    </source>
</evidence>
<dbReference type="SUPFAM" id="SSF103473">
    <property type="entry name" value="MFS general substrate transporter"/>
    <property type="match status" value="1"/>
</dbReference>
<dbReference type="PANTHER" id="PTHR21576:SF158">
    <property type="entry name" value="RIBOSOMAL RNA-PROCESSING PROTEIN 12-LIKE CONSERVED DOMAIN-CONTAINING PROTEIN"/>
    <property type="match status" value="1"/>
</dbReference>
<feature type="region of interest" description="Disordered" evidence="5">
    <location>
        <begin position="157"/>
        <end position="214"/>
    </location>
</feature>
<keyword evidence="8" id="KW-1185">Reference proteome</keyword>
<feature type="transmembrane region" description="Helical" evidence="6">
    <location>
        <begin position="66"/>
        <end position="82"/>
    </location>
</feature>
<feature type="transmembrane region" description="Helical" evidence="6">
    <location>
        <begin position="247"/>
        <end position="267"/>
    </location>
</feature>
<feature type="compositionally biased region" description="Polar residues" evidence="5">
    <location>
        <begin position="820"/>
        <end position="841"/>
    </location>
</feature>
<feature type="region of interest" description="Disordered" evidence="5">
    <location>
        <begin position="983"/>
        <end position="1003"/>
    </location>
</feature>
<feature type="transmembrane region" description="Helical" evidence="6">
    <location>
        <begin position="325"/>
        <end position="344"/>
    </location>
</feature>
<dbReference type="Gene3D" id="1.20.1250.20">
    <property type="entry name" value="MFS general substrate transporter like domains"/>
    <property type="match status" value="1"/>
</dbReference>
<evidence type="ECO:0000256" key="1">
    <source>
        <dbReference type="ARBA" id="ARBA00004141"/>
    </source>
</evidence>
<feature type="transmembrane region" description="Helical" evidence="6">
    <location>
        <begin position="94"/>
        <end position="119"/>
    </location>
</feature>
<keyword evidence="2 6" id="KW-0812">Transmembrane</keyword>
<gene>
    <name evidence="7" type="ORF">yc1106_02789</name>
</gene>
<feature type="transmembrane region" description="Helical" evidence="6">
    <location>
        <begin position="386"/>
        <end position="404"/>
    </location>
</feature>
<dbReference type="GO" id="GO:0000329">
    <property type="term" value="C:fungal-type vacuole membrane"/>
    <property type="evidence" value="ECO:0007669"/>
    <property type="project" value="TreeGrafter"/>
</dbReference>
<organism evidence="7 8">
    <name type="scientific">Curvularia clavata</name>
    <dbReference type="NCBI Taxonomy" id="95742"/>
    <lineage>
        <taxon>Eukaryota</taxon>
        <taxon>Fungi</taxon>
        <taxon>Dikarya</taxon>
        <taxon>Ascomycota</taxon>
        <taxon>Pezizomycotina</taxon>
        <taxon>Dothideomycetes</taxon>
        <taxon>Pleosporomycetidae</taxon>
        <taxon>Pleosporales</taxon>
        <taxon>Pleosporineae</taxon>
        <taxon>Pleosporaceae</taxon>
        <taxon>Curvularia</taxon>
    </lineage>
</organism>
<feature type="compositionally biased region" description="Low complexity" evidence="5">
    <location>
        <begin position="984"/>
        <end position="1003"/>
    </location>
</feature>
<name>A0A9Q8Z5G3_CURCL</name>
<dbReference type="PANTHER" id="PTHR21576">
    <property type="entry name" value="UNCHARACTERIZED NODULIN-LIKE PROTEIN"/>
    <property type="match status" value="1"/>
</dbReference>
<dbReference type="InterPro" id="IPR036259">
    <property type="entry name" value="MFS_trans_sf"/>
</dbReference>
<evidence type="ECO:0000256" key="3">
    <source>
        <dbReference type="ARBA" id="ARBA00022989"/>
    </source>
</evidence>
<feature type="transmembrane region" description="Helical" evidence="6">
    <location>
        <begin position="350"/>
        <end position="374"/>
    </location>
</feature>
<evidence type="ECO:0000256" key="6">
    <source>
        <dbReference type="SAM" id="Phobius"/>
    </source>
</evidence>
<dbReference type="AlphaFoldDB" id="A0A9Q8Z5G3"/>
<feature type="transmembrane region" description="Helical" evidence="6">
    <location>
        <begin position="39"/>
        <end position="59"/>
    </location>
</feature>
<protein>
    <submittedName>
        <fullName evidence="7">Uncharacterized protein</fullName>
    </submittedName>
</protein>
<evidence type="ECO:0000256" key="2">
    <source>
        <dbReference type="ARBA" id="ARBA00022692"/>
    </source>
</evidence>
<keyword evidence="3 6" id="KW-1133">Transmembrane helix</keyword>
<evidence type="ECO:0000313" key="8">
    <source>
        <dbReference type="Proteomes" id="UP001056012"/>
    </source>
</evidence>
<comment type="subcellular location">
    <subcellularLocation>
        <location evidence="1">Membrane</location>
        <topology evidence="1">Multi-pass membrane protein</topology>
    </subcellularLocation>
</comment>
<evidence type="ECO:0000313" key="7">
    <source>
        <dbReference type="EMBL" id="USP75515.1"/>
    </source>
</evidence>
<evidence type="ECO:0000256" key="4">
    <source>
        <dbReference type="ARBA" id="ARBA00023136"/>
    </source>
</evidence>
<feature type="transmembrane region" description="Helical" evidence="6">
    <location>
        <begin position="126"/>
        <end position="146"/>
    </location>
</feature>
<feature type="compositionally biased region" description="Basic and acidic residues" evidence="5">
    <location>
        <begin position="667"/>
        <end position="677"/>
    </location>
</feature>
<accession>A0A9Q8Z5G3</accession>
<dbReference type="VEuPathDB" id="FungiDB:yc1106_02789"/>